<feature type="domain" description="Replicative helicase loading/DNA remodeling protein DnaB N-terminal winged helix" evidence="4">
    <location>
        <begin position="28"/>
        <end position="178"/>
    </location>
</feature>
<dbReference type="AlphaFoldDB" id="A0A075LLP0"/>
<dbReference type="HOGENOM" id="CLU_040783_0_0_9"/>
<evidence type="ECO:0000259" key="4">
    <source>
        <dbReference type="Pfam" id="PF25888"/>
    </source>
</evidence>
<evidence type="ECO:0000313" key="5">
    <source>
        <dbReference type="EMBL" id="AIF67071.1"/>
    </source>
</evidence>
<proteinExistence type="inferred from homology"/>
<dbReference type="KEGG" id="tap:GZ22_10730"/>
<gene>
    <name evidence="5" type="ORF">GZ22_10730</name>
</gene>
<evidence type="ECO:0000256" key="2">
    <source>
        <dbReference type="SAM" id="MobiDB-lite"/>
    </source>
</evidence>
<evidence type="ECO:0000313" key="6">
    <source>
        <dbReference type="Proteomes" id="UP000027980"/>
    </source>
</evidence>
<dbReference type="OrthoDB" id="2082007at2"/>
<evidence type="ECO:0000256" key="1">
    <source>
        <dbReference type="ARBA" id="ARBA00093462"/>
    </source>
</evidence>
<dbReference type="RefSeq" id="WP_038562149.1">
    <property type="nucleotide sequence ID" value="NZ_CP008876.1"/>
</dbReference>
<dbReference type="EMBL" id="CP008876">
    <property type="protein sequence ID" value="AIF67071.1"/>
    <property type="molecule type" value="Genomic_DNA"/>
</dbReference>
<dbReference type="GeneID" id="34220347"/>
<evidence type="ECO:0000259" key="3">
    <source>
        <dbReference type="Pfam" id="PF07261"/>
    </source>
</evidence>
<accession>A0A075LLP0</accession>
<feature type="domain" description="DnaB/C C-terminal" evidence="3">
    <location>
        <begin position="332"/>
        <end position="391"/>
    </location>
</feature>
<feature type="compositionally biased region" description="Polar residues" evidence="2">
    <location>
        <begin position="394"/>
        <end position="410"/>
    </location>
</feature>
<dbReference type="InterPro" id="IPR006343">
    <property type="entry name" value="DnaB/C_C"/>
</dbReference>
<dbReference type="Pfam" id="PF25888">
    <property type="entry name" value="WHD_DnaB"/>
    <property type="match status" value="1"/>
</dbReference>
<reference evidence="5 6" key="1">
    <citation type="submission" date="2014-07" db="EMBL/GenBank/DDBJ databases">
        <title>Complete genome sequence of a moderately halophilic bacterium Terribacillus aidingensis MP602, isolated from Cryptomeria fortunei in Tianmu mountain in China.</title>
        <authorList>
            <person name="Wang Y."/>
            <person name="Lu P."/>
            <person name="Zhang L."/>
        </authorList>
    </citation>
    <scope>NUCLEOTIDE SEQUENCE [LARGE SCALE GENOMIC DNA]</scope>
    <source>
        <strain evidence="5 6">MP602</strain>
    </source>
</reference>
<comment type="similarity">
    <text evidence="1">Belongs to the DnaB/DnaD family.</text>
</comment>
<sequence length="459" mass="52093">MNSQHIGKLLPADGYQLRMRAVLPEAYSAALTHLYQPLLGIRAVTLYQTLVNDYFLHHGKCEPQTHHMLMTLLDMPMDQLYEARLQLEAIGLIRTYQNLGEQNVYTYDLYAPFSPDAFFQDDMLSQLLYHQLGESRFKQMKDLLIKEEDFPETMEEVTASFEAVFSTVNLTKHAVQPRKAAARPVADVKRGPSIETEVVDFDWLRQSLKQRMLDPEVILTPRNQKLLESMTVLYSLTSADIDKALLWAVSDEHELNPAEFKSACHDLFLARPKTADTKVMELVQKESKTEMDKQEIDKQATTKQEQLIQILETISPKQLLEDISGNGTAAASDLKVIRDVMSEQGMAPGIMNVLVYYVLLKSDMKLSKAYMEKIAAHWARKKVSTVREAMELAKSSNQPWNTANSTNQSAARRKTSGRAEVVPEWFDQKGKVEAPSTAAVPDADVAELLKQFNENKRHV</sequence>
<dbReference type="InterPro" id="IPR058660">
    <property type="entry name" value="WHD_DnaB"/>
</dbReference>
<protein>
    <submittedName>
        <fullName evidence="5">Uncharacterized protein</fullName>
    </submittedName>
</protein>
<dbReference type="Proteomes" id="UP000027980">
    <property type="component" value="Chromosome"/>
</dbReference>
<organism evidence="5 6">
    <name type="scientific">Terribacillus saccharophilus</name>
    <dbReference type="NCBI Taxonomy" id="361277"/>
    <lineage>
        <taxon>Bacteria</taxon>
        <taxon>Bacillati</taxon>
        <taxon>Bacillota</taxon>
        <taxon>Bacilli</taxon>
        <taxon>Bacillales</taxon>
        <taxon>Bacillaceae</taxon>
        <taxon>Terribacillus</taxon>
    </lineage>
</organism>
<dbReference type="Pfam" id="PF07261">
    <property type="entry name" value="DnaB_2"/>
    <property type="match status" value="1"/>
</dbReference>
<name>A0A075LLP0_9BACI</name>
<feature type="region of interest" description="Disordered" evidence="2">
    <location>
        <begin position="394"/>
        <end position="420"/>
    </location>
</feature>